<evidence type="ECO:0000256" key="12">
    <source>
        <dbReference type="ARBA" id="ARBA00048679"/>
    </source>
</evidence>
<evidence type="ECO:0000259" key="16">
    <source>
        <dbReference type="PROSITE" id="PS50011"/>
    </source>
</evidence>
<comment type="similarity">
    <text evidence="13">Belongs to the protein kinase superfamily. Ser/Thr protein kinase family.</text>
</comment>
<dbReference type="GO" id="GO:0005886">
    <property type="term" value="C:plasma membrane"/>
    <property type="evidence" value="ECO:0007669"/>
    <property type="project" value="UniProtKB-SubCell"/>
</dbReference>
<evidence type="ECO:0000256" key="15">
    <source>
        <dbReference type="SAM" id="SignalP"/>
    </source>
</evidence>
<dbReference type="Pfam" id="PF07714">
    <property type="entry name" value="PK_Tyr_Ser-Thr"/>
    <property type="match status" value="1"/>
</dbReference>
<gene>
    <name evidence="20" type="primary">LOC110769000</name>
</gene>
<accession>A0A6P5TNF0</accession>
<dbReference type="InterPro" id="IPR024171">
    <property type="entry name" value="SRK-like_kinase"/>
</dbReference>
<keyword evidence="10" id="KW-0325">Glycoprotein</keyword>
<evidence type="ECO:0000256" key="7">
    <source>
        <dbReference type="ARBA" id="ARBA00022777"/>
    </source>
</evidence>
<dbReference type="FunFam" id="3.30.200.20:FF:000951">
    <property type="entry name" value="Uncharacterized protein"/>
    <property type="match status" value="1"/>
</dbReference>
<comment type="catalytic activity">
    <reaction evidence="11 13">
        <text>L-threonyl-[protein] + ATP = O-phospho-L-threonyl-[protein] + ADP + H(+)</text>
        <dbReference type="Rhea" id="RHEA:46608"/>
        <dbReference type="Rhea" id="RHEA-COMP:11060"/>
        <dbReference type="Rhea" id="RHEA-COMP:11605"/>
        <dbReference type="ChEBI" id="CHEBI:15378"/>
        <dbReference type="ChEBI" id="CHEBI:30013"/>
        <dbReference type="ChEBI" id="CHEBI:30616"/>
        <dbReference type="ChEBI" id="CHEBI:61977"/>
        <dbReference type="ChEBI" id="CHEBI:456216"/>
        <dbReference type="EC" id="2.7.11.1"/>
    </reaction>
</comment>
<evidence type="ECO:0000259" key="17">
    <source>
        <dbReference type="PROSITE" id="PS50927"/>
    </source>
</evidence>
<dbReference type="AlphaFoldDB" id="A0A6P5TNF0"/>
<dbReference type="PIRSF" id="PIRSF000641">
    <property type="entry name" value="SRK"/>
    <property type="match status" value="1"/>
</dbReference>
<dbReference type="FunFam" id="1.10.510.10:FF:000060">
    <property type="entry name" value="G-type lectin S-receptor-like serine/threonine-protein kinase"/>
    <property type="match status" value="1"/>
</dbReference>
<comment type="catalytic activity">
    <reaction evidence="12 13">
        <text>L-seryl-[protein] + ATP = O-phospho-L-seryl-[protein] + ADP + H(+)</text>
        <dbReference type="Rhea" id="RHEA:17989"/>
        <dbReference type="Rhea" id="RHEA-COMP:9863"/>
        <dbReference type="Rhea" id="RHEA-COMP:11604"/>
        <dbReference type="ChEBI" id="CHEBI:15378"/>
        <dbReference type="ChEBI" id="CHEBI:29999"/>
        <dbReference type="ChEBI" id="CHEBI:30616"/>
        <dbReference type="ChEBI" id="CHEBI:83421"/>
        <dbReference type="ChEBI" id="CHEBI:456216"/>
        <dbReference type="EC" id="2.7.11.1"/>
    </reaction>
</comment>
<dbReference type="Proteomes" id="UP000515124">
    <property type="component" value="Unplaced"/>
</dbReference>
<dbReference type="InterPro" id="IPR011009">
    <property type="entry name" value="Kinase-like_dom_sf"/>
</dbReference>
<dbReference type="GO" id="GO:0004674">
    <property type="term" value="F:protein serine/threonine kinase activity"/>
    <property type="evidence" value="ECO:0007669"/>
    <property type="project" value="UniProtKB-KW"/>
</dbReference>
<dbReference type="RefSeq" id="XP_021828589.1">
    <property type="nucleotide sequence ID" value="XM_021972897.1"/>
</dbReference>
<dbReference type="KEGG" id="pavi:110769000"/>
<keyword evidence="9" id="KW-1015">Disulfide bond</keyword>
<keyword evidence="3 13" id="KW-0723">Serine/threonine-protein kinase</keyword>
<keyword evidence="19" id="KW-1185">Reference proteome</keyword>
<keyword evidence="7 13" id="KW-0418">Kinase</keyword>
<dbReference type="CDD" id="cd14066">
    <property type="entry name" value="STKc_IRAK"/>
    <property type="match status" value="1"/>
</dbReference>
<dbReference type="Gene3D" id="2.90.10.10">
    <property type="entry name" value="Bulb-type lectin domain"/>
    <property type="match status" value="1"/>
</dbReference>
<dbReference type="PROSITE" id="PS50927">
    <property type="entry name" value="BULB_LECTIN"/>
    <property type="match status" value="1"/>
</dbReference>
<evidence type="ECO:0000256" key="6">
    <source>
        <dbReference type="ARBA" id="ARBA00022741"/>
    </source>
</evidence>
<evidence type="ECO:0000256" key="9">
    <source>
        <dbReference type="ARBA" id="ARBA00023157"/>
    </source>
</evidence>
<dbReference type="InterPro" id="IPR036426">
    <property type="entry name" value="Bulb-type_lectin_dom_sf"/>
</dbReference>
<dbReference type="InterPro" id="IPR001245">
    <property type="entry name" value="Ser-Thr/Tyr_kinase_cat_dom"/>
</dbReference>
<keyword evidence="8 13" id="KW-0067">ATP-binding</keyword>
<sequence length="836" mass="94197">MASCSLNLVWSLISFSCTMWSACYAANRDTLKPGDTLNSSDTLVSAMGKFTLSFTALDKGKPNYSYLVLQPSEDIIPFYSWIWIANRNTPIMYPTGALTLDRNGTLKITQKGRDPIELFSAPRTTNINSTTSVVVATLLDTGNFILKELSSIDGSTKQVLWQSFDYLADTFLPGMKLGVNYRNGHIWLLTSSLIDSSPETGAFTFEWDPKGHQLQIKQYGVLYWSSGAFRDGTFEFLSPYYGEQRVCIFSVVSNENEDYFTYTNTVNNSGDEWLRLDSEGKLRRTLTDILEKYSVSQYIYSGLCDGNNTEGGCQKRHQPTCRYLGDRFEKKVGFFSPIIESSEPTIDSNTSLGISDCQAACWENCDCVGFYFNFDNETGCRFWTGKSEFNEDTTGNTTTNYFVLTKSSRKKETPKSSPPLINEKEKIKSSRRNARKWILIGTAIAAALLVMVLCISSYLLRRKLFSGEANPMIENELVEWMESDRSTGNVKGLQNDGKLGNNLTVFSYASVMAATTNFSEENKLGQGGFGPVYKGKLLTGQEIAVKRLSRCSGQGTSEFKNELILISELQHTNLVQLFGFCIHGEERILIYAYMPNKSLDYFLFDSTRAMLLDWTKRFNIIEGIAQGLLYLHKYSRMRVIHRDLKASNILLDEYMKPKISDFGLARIFTHNELEASTNRVVGTYGYMSPEYAMEGTFSIKSDVYSFGVLMLEIISGRRNSSFYNADRVLNIVGYAWELWKEGRGLELMDPTLKDSCIEDQLLRCFHVGLLCVEENADDRPSMSDVVSMLTTETISLPLPTMPAFITRRNVIVSDISRRELQIISVNGLSNTTVAGR</sequence>
<keyword evidence="2" id="KW-1003">Cell membrane</keyword>
<feature type="signal peptide" evidence="15">
    <location>
        <begin position="1"/>
        <end position="25"/>
    </location>
</feature>
<protein>
    <recommendedName>
        <fullName evidence="13">Receptor-like serine/threonine-protein kinase</fullName>
        <ecNumber evidence="13">2.7.11.1</ecNumber>
    </recommendedName>
</protein>
<dbReference type="InterPro" id="IPR003609">
    <property type="entry name" value="Pan_app"/>
</dbReference>
<name>A0A6P5TNF0_PRUAV</name>
<dbReference type="InterPro" id="IPR000719">
    <property type="entry name" value="Prot_kinase_dom"/>
</dbReference>
<dbReference type="Pfam" id="PF08276">
    <property type="entry name" value="PAN_2"/>
    <property type="match status" value="1"/>
</dbReference>
<keyword evidence="14" id="KW-0812">Transmembrane</keyword>
<feature type="domain" description="Bulb-type lectin" evidence="17">
    <location>
        <begin position="28"/>
        <end position="159"/>
    </location>
</feature>
<feature type="domain" description="Protein kinase" evidence="16">
    <location>
        <begin position="518"/>
        <end position="794"/>
    </location>
</feature>
<keyword evidence="4 13" id="KW-0808">Transferase</keyword>
<evidence type="ECO:0000259" key="18">
    <source>
        <dbReference type="PROSITE" id="PS50948"/>
    </source>
</evidence>
<dbReference type="SUPFAM" id="SSF51110">
    <property type="entry name" value="alpha-D-mannose-specific plant lectins"/>
    <property type="match status" value="1"/>
</dbReference>
<evidence type="ECO:0000256" key="10">
    <source>
        <dbReference type="ARBA" id="ARBA00023180"/>
    </source>
</evidence>
<keyword evidence="5 15" id="KW-0732">Signal</keyword>
<feature type="transmembrane region" description="Helical" evidence="14">
    <location>
        <begin position="437"/>
        <end position="460"/>
    </location>
</feature>
<keyword evidence="6 13" id="KW-0547">Nucleotide-binding</keyword>
<reference evidence="20" key="1">
    <citation type="submission" date="2025-08" db="UniProtKB">
        <authorList>
            <consortium name="RefSeq"/>
        </authorList>
    </citation>
    <scope>IDENTIFICATION</scope>
</reference>
<dbReference type="SMART" id="SM00220">
    <property type="entry name" value="S_TKc"/>
    <property type="match status" value="1"/>
</dbReference>
<evidence type="ECO:0000313" key="19">
    <source>
        <dbReference type="Proteomes" id="UP000515124"/>
    </source>
</evidence>
<dbReference type="SMART" id="SM00108">
    <property type="entry name" value="B_lectin"/>
    <property type="match status" value="1"/>
</dbReference>
<dbReference type="PROSITE" id="PS00108">
    <property type="entry name" value="PROTEIN_KINASE_ST"/>
    <property type="match status" value="1"/>
</dbReference>
<dbReference type="InterPro" id="IPR001480">
    <property type="entry name" value="Bulb-type_lectin_dom"/>
</dbReference>
<evidence type="ECO:0000256" key="5">
    <source>
        <dbReference type="ARBA" id="ARBA00022729"/>
    </source>
</evidence>
<dbReference type="PROSITE" id="PS50011">
    <property type="entry name" value="PROTEIN_KINASE_DOM"/>
    <property type="match status" value="1"/>
</dbReference>
<evidence type="ECO:0000313" key="20">
    <source>
        <dbReference type="RefSeq" id="XP_021828589.1"/>
    </source>
</evidence>
<dbReference type="EC" id="2.7.11.1" evidence="13"/>
<dbReference type="SUPFAM" id="SSF56112">
    <property type="entry name" value="Protein kinase-like (PK-like)"/>
    <property type="match status" value="1"/>
</dbReference>
<dbReference type="PANTHER" id="PTHR27002:SF1087">
    <property type="entry name" value="PROTEIN KINASE DOMAIN-CONTAINING PROTEIN"/>
    <property type="match status" value="1"/>
</dbReference>
<dbReference type="Gene3D" id="3.30.200.20">
    <property type="entry name" value="Phosphorylase Kinase, domain 1"/>
    <property type="match status" value="1"/>
</dbReference>
<organism evidence="19 20">
    <name type="scientific">Prunus avium</name>
    <name type="common">Cherry</name>
    <name type="synonym">Cerasus avium</name>
    <dbReference type="NCBI Taxonomy" id="42229"/>
    <lineage>
        <taxon>Eukaryota</taxon>
        <taxon>Viridiplantae</taxon>
        <taxon>Streptophyta</taxon>
        <taxon>Embryophyta</taxon>
        <taxon>Tracheophyta</taxon>
        <taxon>Spermatophyta</taxon>
        <taxon>Magnoliopsida</taxon>
        <taxon>eudicotyledons</taxon>
        <taxon>Gunneridae</taxon>
        <taxon>Pentapetalae</taxon>
        <taxon>rosids</taxon>
        <taxon>fabids</taxon>
        <taxon>Rosales</taxon>
        <taxon>Rosaceae</taxon>
        <taxon>Amygdaloideae</taxon>
        <taxon>Amygdaleae</taxon>
        <taxon>Prunus</taxon>
    </lineage>
</organism>
<keyword evidence="14" id="KW-0472">Membrane</keyword>
<proteinExistence type="inferred from homology"/>
<evidence type="ECO:0000256" key="14">
    <source>
        <dbReference type="SAM" id="Phobius"/>
    </source>
</evidence>
<evidence type="ECO:0000256" key="2">
    <source>
        <dbReference type="ARBA" id="ARBA00022475"/>
    </source>
</evidence>
<comment type="subcellular location">
    <subcellularLocation>
        <location evidence="1">Cell membrane</location>
        <topology evidence="1">Single-pass type I membrane protein</topology>
    </subcellularLocation>
</comment>
<evidence type="ECO:0000256" key="11">
    <source>
        <dbReference type="ARBA" id="ARBA00047899"/>
    </source>
</evidence>
<evidence type="ECO:0000256" key="13">
    <source>
        <dbReference type="PIRNR" id="PIRNR000641"/>
    </source>
</evidence>
<dbReference type="PANTHER" id="PTHR27002">
    <property type="entry name" value="RECEPTOR-LIKE SERINE/THREONINE-PROTEIN KINASE SD1-8"/>
    <property type="match status" value="1"/>
</dbReference>
<evidence type="ECO:0000256" key="8">
    <source>
        <dbReference type="ARBA" id="ARBA00022840"/>
    </source>
</evidence>
<keyword evidence="14" id="KW-1133">Transmembrane helix</keyword>
<feature type="domain" description="Apple" evidence="18">
    <location>
        <begin position="321"/>
        <end position="406"/>
    </location>
</feature>
<dbReference type="InterPro" id="IPR008271">
    <property type="entry name" value="Ser/Thr_kinase_AS"/>
</dbReference>
<evidence type="ECO:0000256" key="3">
    <source>
        <dbReference type="ARBA" id="ARBA00022527"/>
    </source>
</evidence>
<dbReference type="GeneID" id="110769000"/>
<evidence type="ECO:0000256" key="4">
    <source>
        <dbReference type="ARBA" id="ARBA00022679"/>
    </source>
</evidence>
<dbReference type="Pfam" id="PF01453">
    <property type="entry name" value="B_lectin"/>
    <property type="match status" value="1"/>
</dbReference>
<dbReference type="Gene3D" id="1.10.510.10">
    <property type="entry name" value="Transferase(Phosphotransferase) domain 1"/>
    <property type="match status" value="1"/>
</dbReference>
<feature type="chain" id="PRO_5028469543" description="Receptor-like serine/threonine-protein kinase" evidence="15">
    <location>
        <begin position="26"/>
        <end position="836"/>
    </location>
</feature>
<dbReference type="GO" id="GO:0005524">
    <property type="term" value="F:ATP binding"/>
    <property type="evidence" value="ECO:0007669"/>
    <property type="project" value="UniProtKB-KW"/>
</dbReference>
<evidence type="ECO:0000256" key="1">
    <source>
        <dbReference type="ARBA" id="ARBA00004251"/>
    </source>
</evidence>
<dbReference type="PROSITE" id="PS50948">
    <property type="entry name" value="PAN"/>
    <property type="match status" value="1"/>
</dbReference>